<keyword evidence="4 8" id="KW-1003">Cell membrane</keyword>
<dbReference type="PANTHER" id="PTHR30269">
    <property type="entry name" value="TRANSMEMBRANE PROTEIN YFCA"/>
    <property type="match status" value="1"/>
</dbReference>
<dbReference type="Proteomes" id="UP000006371">
    <property type="component" value="Chromosome"/>
</dbReference>
<feature type="transmembrane region" description="Helical" evidence="8">
    <location>
        <begin position="127"/>
        <end position="148"/>
    </location>
</feature>
<keyword evidence="5 8" id="KW-0812">Transmembrane</keyword>
<evidence type="ECO:0000313" key="9">
    <source>
        <dbReference type="EMBL" id="BAE17296.1"/>
    </source>
</evidence>
<feature type="transmembrane region" description="Helical" evidence="8">
    <location>
        <begin position="44"/>
        <end position="62"/>
    </location>
</feature>
<proteinExistence type="inferred from homology"/>
<dbReference type="eggNOG" id="COG0730">
    <property type="taxonomic scope" value="Bacteria"/>
</dbReference>
<evidence type="ECO:0000256" key="1">
    <source>
        <dbReference type="ARBA" id="ARBA00004651"/>
    </source>
</evidence>
<gene>
    <name evidence="9" type="ordered locus">SSP0151</name>
</gene>
<comment type="similarity">
    <text evidence="2 8">Belongs to the 4-toluene sulfonate uptake permease (TSUP) (TC 2.A.102) family.</text>
</comment>
<keyword evidence="3" id="KW-0813">Transport</keyword>
<dbReference type="InterPro" id="IPR052017">
    <property type="entry name" value="TSUP"/>
</dbReference>
<keyword evidence="10" id="KW-1185">Reference proteome</keyword>
<accession>Q4A0U3</accession>
<protein>
    <recommendedName>
        <fullName evidence="8">Probable membrane transporter protein</fullName>
    </recommendedName>
</protein>
<dbReference type="InterPro" id="IPR002781">
    <property type="entry name" value="TM_pro_TauE-like"/>
</dbReference>
<feature type="transmembrane region" description="Helical" evidence="8">
    <location>
        <begin position="193"/>
        <end position="214"/>
    </location>
</feature>
<dbReference type="KEGG" id="ssp:SSP0151"/>
<dbReference type="GO" id="GO:0005886">
    <property type="term" value="C:plasma membrane"/>
    <property type="evidence" value="ECO:0007669"/>
    <property type="project" value="UniProtKB-SubCell"/>
</dbReference>
<evidence type="ECO:0000313" key="10">
    <source>
        <dbReference type="Proteomes" id="UP000006371"/>
    </source>
</evidence>
<evidence type="ECO:0000256" key="7">
    <source>
        <dbReference type="ARBA" id="ARBA00023136"/>
    </source>
</evidence>
<dbReference type="RefSeq" id="WP_011302149.1">
    <property type="nucleotide sequence ID" value="NC_007350.1"/>
</dbReference>
<dbReference type="PANTHER" id="PTHR30269:SF37">
    <property type="entry name" value="MEMBRANE TRANSPORTER PROTEIN"/>
    <property type="match status" value="1"/>
</dbReference>
<reference evidence="9 10" key="1">
    <citation type="journal article" date="2005" name="Proc. Natl. Acad. Sci. U.S.A.">
        <title>Whole genome sequence of Staphylococcus saprophyticus reveals the pathogenesis of uncomplicated urinary tract infection.</title>
        <authorList>
            <person name="Kuroda M."/>
            <person name="Yamashita A."/>
            <person name="Hirakawa H."/>
            <person name="Kumano M."/>
            <person name="Morikawa K."/>
            <person name="Higashide M."/>
            <person name="Maruyama A."/>
            <person name="Inose Y."/>
            <person name="Matoba K."/>
            <person name="Toh H."/>
            <person name="Kuhara S."/>
            <person name="Hattori M."/>
            <person name="Ohta T."/>
        </authorList>
    </citation>
    <scope>NUCLEOTIDE SEQUENCE [LARGE SCALE GENOMIC DNA]</scope>
    <source>
        <strain evidence="10">ATCC 15305 / DSM 20229 / NCIMB 8711 / NCTC 7292 / S-41</strain>
    </source>
</reference>
<dbReference type="EMBL" id="AP008934">
    <property type="protein sequence ID" value="BAE17296.1"/>
    <property type="molecule type" value="Genomic_DNA"/>
</dbReference>
<keyword evidence="6 8" id="KW-1133">Transmembrane helix</keyword>
<comment type="subcellular location">
    <subcellularLocation>
        <location evidence="1 8">Cell membrane</location>
        <topology evidence="1 8">Multi-pass membrane protein</topology>
    </subcellularLocation>
</comment>
<evidence type="ECO:0000256" key="3">
    <source>
        <dbReference type="ARBA" id="ARBA00022448"/>
    </source>
</evidence>
<dbReference type="HOGENOM" id="CLU_054750_5_4_9"/>
<feature type="transmembrane region" description="Helical" evidence="8">
    <location>
        <begin position="97"/>
        <end position="115"/>
    </location>
</feature>
<dbReference type="Pfam" id="PF01925">
    <property type="entry name" value="TauE"/>
    <property type="match status" value="1"/>
</dbReference>
<sequence length="216" mass="23578">MDIISVLILFAIFLGGLVRTYFGFGEALVSMPLLTLIGLDIHTSVSVIGLAGILVASFNIFLDFKNIEYRLLAALLIGSFLGVPLGIWILNFVNTSVVQWLLGLFLFSYGTYAFLRKVYFKNKAKMILKSKAWAGLTGIISGVLGSLYNSHGVPVVIYSTLTGLSVKTLSSTIQVHFLITAILVVIGQGTGDIWTSATLPFIFLSMSVFTYFSVNW</sequence>
<dbReference type="AlphaFoldDB" id="Q4A0U3"/>
<organism evidence="9 10">
    <name type="scientific">Staphylococcus saprophyticus subsp. saprophyticus (strain ATCC 15305 / DSM 20229 / NCIMB 8711 / NCTC 7292 / S-41)</name>
    <dbReference type="NCBI Taxonomy" id="342451"/>
    <lineage>
        <taxon>Bacteria</taxon>
        <taxon>Bacillati</taxon>
        <taxon>Bacillota</taxon>
        <taxon>Bacilli</taxon>
        <taxon>Bacillales</taxon>
        <taxon>Staphylococcaceae</taxon>
        <taxon>Staphylococcus</taxon>
    </lineage>
</organism>
<evidence type="ECO:0000256" key="2">
    <source>
        <dbReference type="ARBA" id="ARBA00009142"/>
    </source>
</evidence>
<evidence type="ECO:0000256" key="5">
    <source>
        <dbReference type="ARBA" id="ARBA00022692"/>
    </source>
</evidence>
<keyword evidence="7 8" id="KW-0472">Membrane</keyword>
<evidence type="ECO:0000256" key="4">
    <source>
        <dbReference type="ARBA" id="ARBA00022475"/>
    </source>
</evidence>
<feature type="transmembrane region" description="Helical" evidence="8">
    <location>
        <begin position="168"/>
        <end position="186"/>
    </location>
</feature>
<name>Q4A0U3_STAS1</name>
<evidence type="ECO:0000256" key="8">
    <source>
        <dbReference type="RuleBase" id="RU363041"/>
    </source>
</evidence>
<feature type="transmembrane region" description="Helical" evidence="8">
    <location>
        <begin position="69"/>
        <end position="91"/>
    </location>
</feature>
<dbReference type="GeneID" id="3616971"/>
<evidence type="ECO:0000256" key="6">
    <source>
        <dbReference type="ARBA" id="ARBA00022989"/>
    </source>
</evidence>